<dbReference type="AlphaFoldDB" id="A0AAW2Y3N8"/>
<organism evidence="3">
    <name type="scientific">Sesamum latifolium</name>
    <dbReference type="NCBI Taxonomy" id="2727402"/>
    <lineage>
        <taxon>Eukaryota</taxon>
        <taxon>Viridiplantae</taxon>
        <taxon>Streptophyta</taxon>
        <taxon>Embryophyta</taxon>
        <taxon>Tracheophyta</taxon>
        <taxon>Spermatophyta</taxon>
        <taxon>Magnoliopsida</taxon>
        <taxon>eudicotyledons</taxon>
        <taxon>Gunneridae</taxon>
        <taxon>Pentapetalae</taxon>
        <taxon>asterids</taxon>
        <taxon>lamiids</taxon>
        <taxon>Lamiales</taxon>
        <taxon>Pedaliaceae</taxon>
        <taxon>Sesamum</taxon>
    </lineage>
</organism>
<protein>
    <submittedName>
        <fullName evidence="3">Protein TRM32</fullName>
    </submittedName>
</protein>
<dbReference type="EMBL" id="JACGWN010000002">
    <property type="protein sequence ID" value="KAL0460313.1"/>
    <property type="molecule type" value="Genomic_DNA"/>
</dbReference>
<dbReference type="Pfam" id="PF14309">
    <property type="entry name" value="DUF4378"/>
    <property type="match status" value="1"/>
</dbReference>
<feature type="domain" description="DUF4378" evidence="2">
    <location>
        <begin position="591"/>
        <end position="752"/>
    </location>
</feature>
<feature type="region of interest" description="Disordered" evidence="1">
    <location>
        <begin position="181"/>
        <end position="204"/>
    </location>
</feature>
<reference evidence="3" key="1">
    <citation type="submission" date="2020-06" db="EMBL/GenBank/DDBJ databases">
        <authorList>
            <person name="Li T."/>
            <person name="Hu X."/>
            <person name="Zhang T."/>
            <person name="Song X."/>
            <person name="Zhang H."/>
            <person name="Dai N."/>
            <person name="Sheng W."/>
            <person name="Hou X."/>
            <person name="Wei L."/>
        </authorList>
    </citation>
    <scope>NUCLEOTIDE SEQUENCE</scope>
    <source>
        <strain evidence="3">KEN1</strain>
        <tissue evidence="3">Leaf</tissue>
    </source>
</reference>
<evidence type="ECO:0000313" key="3">
    <source>
        <dbReference type="EMBL" id="KAL0460313.1"/>
    </source>
</evidence>
<proteinExistence type="predicted"/>
<dbReference type="InterPro" id="IPR025486">
    <property type="entry name" value="DUF4378"/>
</dbReference>
<name>A0AAW2Y3N8_9LAMI</name>
<dbReference type="PANTHER" id="PTHR47071">
    <property type="entry name" value="PROTEIN TRM32"/>
    <property type="match status" value="1"/>
</dbReference>
<sequence length="790" mass="90300">MGKHFWFKHANDDSHGKQPGCMWGLVHVLDYHNWHFNYLFDACVFGEYEGIIYSKRYQSDWTPDTNIHHHDAHEAEKLLSEKESSYISTKRSRATKKRSLKARIKGLIAEDISKESENVQGEEGFSFKSNLQRTYSIHHLESLDDGFGKIHKDSKHQILFLPRNVESLATQSLDTTQMKAAGNQEASRGKSDMCSPMDTARPDTKEDSDLLEIFKVDKEMLIRQLQDADESFVNFSRSALGLNAKAKFGKSRSFPLAEFSQRRKFKPIKLENKQREVWSFPREDKSRAAIQAPRLDHADYLVRRSGELAGDDESNGILRQYIKAENIMDSTGEKREENDIRKRTHRRSSSLNESMYKYTQLFENSFRMETKLNPSNSLKLANEYGPATVFFRRIGSLSNVDSYYSNSDFEVLGDDLSGNDSTVTENDSSSPLLKDDRENVPLNANAVTICHKEPVDTCNSVQIKEDDASLRLHTSEDDTEKVDDLKAEADKLDYSDIVTKEIIDQGFILDSDVCLEETECHQVDHQLSEGLEPRSTTDELNSSIDFNDFKSLPSKSLSTHITLNPENGEIPDAAAEGVMLSGHSEKSNSDLYYVRHLLDQSGIAADLSDVTWHASAQPFSPKLFEKVEACWPHEQDQLTGLPDFYGCWHHRMLFDLVGDVLLEVYDMSLPYYPKPLSSSCHVRPFPMGSHIIEEVSTRAGTLLNLKPEEKQSLDCIAAHDLYHDRSWMNLQLESECVALDIEDMMFNELLEETDELELLFITKIFNHHPLKTDAADVYEYDYQKTQQPEK</sequence>
<gene>
    <name evidence="3" type="ORF">Slati_0658500</name>
</gene>
<comment type="caution">
    <text evidence="3">The sequence shown here is derived from an EMBL/GenBank/DDBJ whole genome shotgun (WGS) entry which is preliminary data.</text>
</comment>
<evidence type="ECO:0000256" key="1">
    <source>
        <dbReference type="SAM" id="MobiDB-lite"/>
    </source>
</evidence>
<reference evidence="3" key="2">
    <citation type="journal article" date="2024" name="Plant">
        <title>Genomic evolution and insights into agronomic trait innovations of Sesamum species.</title>
        <authorList>
            <person name="Miao H."/>
            <person name="Wang L."/>
            <person name="Qu L."/>
            <person name="Liu H."/>
            <person name="Sun Y."/>
            <person name="Le M."/>
            <person name="Wang Q."/>
            <person name="Wei S."/>
            <person name="Zheng Y."/>
            <person name="Lin W."/>
            <person name="Duan Y."/>
            <person name="Cao H."/>
            <person name="Xiong S."/>
            <person name="Wang X."/>
            <person name="Wei L."/>
            <person name="Li C."/>
            <person name="Ma Q."/>
            <person name="Ju M."/>
            <person name="Zhao R."/>
            <person name="Li G."/>
            <person name="Mu C."/>
            <person name="Tian Q."/>
            <person name="Mei H."/>
            <person name="Zhang T."/>
            <person name="Gao T."/>
            <person name="Zhang H."/>
        </authorList>
    </citation>
    <scope>NUCLEOTIDE SEQUENCE</scope>
    <source>
        <strain evidence="3">KEN1</strain>
    </source>
</reference>
<accession>A0AAW2Y3N8</accession>
<dbReference type="InterPro" id="IPR044257">
    <property type="entry name" value="TRM32-like"/>
</dbReference>
<evidence type="ECO:0000259" key="2">
    <source>
        <dbReference type="Pfam" id="PF14309"/>
    </source>
</evidence>
<dbReference type="PANTHER" id="PTHR47071:SF2">
    <property type="entry name" value="PROTEIN TRM32"/>
    <property type="match status" value="1"/>
</dbReference>